<dbReference type="RefSeq" id="WP_088994575.1">
    <property type="nucleotide sequence ID" value="NZ_LT607750.1"/>
</dbReference>
<dbReference type="GO" id="GO:0009231">
    <property type="term" value="P:riboflavin biosynthetic process"/>
    <property type="evidence" value="ECO:0007669"/>
    <property type="project" value="InterPro"/>
</dbReference>
<dbReference type="Proteomes" id="UP000198217">
    <property type="component" value="Chromosome I"/>
</dbReference>
<feature type="domain" description="Bacterial bifunctional deaminase-reductase C-terminal" evidence="1">
    <location>
        <begin position="2"/>
        <end position="182"/>
    </location>
</feature>
<dbReference type="AlphaFoldDB" id="A0A1C5IGB3"/>
<dbReference type="GO" id="GO:0008703">
    <property type="term" value="F:5-amino-6-(5-phosphoribosylamino)uracil reductase activity"/>
    <property type="evidence" value="ECO:0007669"/>
    <property type="project" value="InterPro"/>
</dbReference>
<name>A0A1C5IGB3_9ACTN</name>
<evidence type="ECO:0000259" key="1">
    <source>
        <dbReference type="Pfam" id="PF01872"/>
    </source>
</evidence>
<dbReference type="EMBL" id="LT607750">
    <property type="protein sequence ID" value="SCG57294.1"/>
    <property type="molecule type" value="Genomic_DNA"/>
</dbReference>
<dbReference type="Gene3D" id="3.40.430.10">
    <property type="entry name" value="Dihydrofolate Reductase, subunit A"/>
    <property type="match status" value="1"/>
</dbReference>
<reference evidence="2 3" key="1">
    <citation type="submission" date="2016-06" db="EMBL/GenBank/DDBJ databases">
        <authorList>
            <person name="Kjaerup R.B."/>
            <person name="Dalgaard T.S."/>
            <person name="Juul-Madsen H.R."/>
        </authorList>
    </citation>
    <scope>NUCLEOTIDE SEQUENCE [LARGE SCALE GENOMIC DNA]</scope>
    <source>
        <strain evidence="2 3">DSM 43904</strain>
    </source>
</reference>
<organism evidence="2 3">
    <name type="scientific">Micromonospora echinaurantiaca</name>
    <dbReference type="NCBI Taxonomy" id="47857"/>
    <lineage>
        <taxon>Bacteria</taxon>
        <taxon>Bacillati</taxon>
        <taxon>Actinomycetota</taxon>
        <taxon>Actinomycetes</taxon>
        <taxon>Micromonosporales</taxon>
        <taxon>Micromonosporaceae</taxon>
        <taxon>Micromonospora</taxon>
    </lineage>
</organism>
<accession>A0A1C5IGB3</accession>
<evidence type="ECO:0000313" key="3">
    <source>
        <dbReference type="Proteomes" id="UP000198217"/>
    </source>
</evidence>
<dbReference type="Pfam" id="PF01872">
    <property type="entry name" value="RibD_C"/>
    <property type="match status" value="1"/>
</dbReference>
<sequence>MRKLIVCNIMSLNGYYEGPGKDIMALPVDHPFHAYNLERLGTASTLLLGRRTYEAFRGYWPSIAEDESQRPVWREISRLLNTIEHVVISDRLTAEMTQPWQHLTKIVRRADAYDEVVNLKRSEGKDILVFGSHVLWNDLLTSDLVDELHLIVGALILSDGTPTFELQSPVSLTPKDVRILESSRNILIRYAVDRGSV</sequence>
<keyword evidence="3" id="KW-1185">Reference proteome</keyword>
<dbReference type="InterPro" id="IPR024072">
    <property type="entry name" value="DHFR-like_dom_sf"/>
</dbReference>
<dbReference type="SUPFAM" id="SSF53597">
    <property type="entry name" value="Dihydrofolate reductase-like"/>
    <property type="match status" value="1"/>
</dbReference>
<proteinExistence type="predicted"/>
<dbReference type="InterPro" id="IPR002734">
    <property type="entry name" value="RibDG_C"/>
</dbReference>
<gene>
    <name evidence="2" type="ORF">GA0070609_3285</name>
</gene>
<protein>
    <submittedName>
        <fullName evidence="2">Dihydrofolate reductase</fullName>
    </submittedName>
</protein>
<evidence type="ECO:0000313" key="2">
    <source>
        <dbReference type="EMBL" id="SCG57294.1"/>
    </source>
</evidence>